<protein>
    <submittedName>
        <fullName evidence="1">Uncharacterized protein</fullName>
    </submittedName>
</protein>
<organism evidence="1 2">
    <name type="scientific">Medusavirus stheno T3</name>
    <dbReference type="NCBI Taxonomy" id="3069717"/>
    <lineage>
        <taxon>Viruses</taxon>
        <taxon>Varidnaviria</taxon>
        <taxon>Bamfordvirae</taxon>
        <taxon>Nucleocytoviricota</taxon>
        <taxon>Megaviricetes</taxon>
        <taxon>Mamonoviridae</taxon>
        <taxon>Medusavirus</taxon>
        <taxon>Medusavirus sthenus</taxon>
    </lineage>
</organism>
<dbReference type="EMBL" id="MW018138">
    <property type="protein sequence ID" value="QPB44478.1"/>
    <property type="molecule type" value="Genomic_DNA"/>
</dbReference>
<evidence type="ECO:0000313" key="2">
    <source>
        <dbReference type="Proteomes" id="UP001162098"/>
    </source>
</evidence>
<evidence type="ECO:0000313" key="1">
    <source>
        <dbReference type="EMBL" id="QPB44478.1"/>
    </source>
</evidence>
<accession>A0A7S7YET2</accession>
<reference evidence="1 2" key="1">
    <citation type="submission" date="2020-09" db="EMBL/GenBank/DDBJ databases">
        <authorList>
            <person name="Zhang R."/>
            <person name="Garcia K."/>
            <person name="Ogata H."/>
        </authorList>
    </citation>
    <scope>NUCLEOTIDE SEQUENCE [LARGE SCALE GENOMIC DNA]</scope>
    <source>
        <strain evidence="2">stheno</strain>
    </source>
</reference>
<name>A0A7S7YET2_9VIRU</name>
<dbReference type="KEGG" id="vg:80543674"/>
<keyword evidence="2" id="KW-1185">Reference proteome</keyword>
<proteinExistence type="predicted"/>
<dbReference type="Proteomes" id="UP001162098">
    <property type="component" value="Segment"/>
</dbReference>
<sequence length="139" mass="15666">MPPPQRSLMISMCECWCRPTLVYGFQLSDDDVSDLSAAMERLLTKHRGISTHRLFLGDYVLATAGDGDGEKRFARARTCIVGVRALSDSVNCMELQCEEDRALREGLRVVADVLAMRLGRSPFAFRWYVGLSELEQPHK</sequence>